<evidence type="ECO:0000313" key="4">
    <source>
        <dbReference type="EMBL" id="WFE89823.1"/>
    </source>
</evidence>
<dbReference type="RefSeq" id="WP_265680150.1">
    <property type="nucleotide sequence ID" value="NZ_CP120863.1"/>
</dbReference>
<dbReference type="EMBL" id="CP120863">
    <property type="protein sequence ID" value="WFE89823.1"/>
    <property type="molecule type" value="Genomic_DNA"/>
</dbReference>
<evidence type="ECO:0000256" key="2">
    <source>
        <dbReference type="ARBA" id="ARBA00022679"/>
    </source>
</evidence>
<evidence type="ECO:0000259" key="3">
    <source>
        <dbReference type="Pfam" id="PF13649"/>
    </source>
</evidence>
<dbReference type="Pfam" id="PF13649">
    <property type="entry name" value="Methyltransf_25"/>
    <property type="match status" value="1"/>
</dbReference>
<evidence type="ECO:0000313" key="5">
    <source>
        <dbReference type="Proteomes" id="UP001209803"/>
    </source>
</evidence>
<dbReference type="PANTHER" id="PTHR43861">
    <property type="entry name" value="TRANS-ACONITATE 2-METHYLTRANSFERASE-RELATED"/>
    <property type="match status" value="1"/>
</dbReference>
<dbReference type="Proteomes" id="UP001209803">
    <property type="component" value="Chromosome"/>
</dbReference>
<name>A0ABY8FB25_9HYPH</name>
<keyword evidence="1 4" id="KW-0489">Methyltransferase</keyword>
<sequence>MASKGNQVIDVYRRHANTWTNLRGTDMPERKWINRFVSVMPEAPSVLDLGCGSGEPIGRHLVDMSCKVTGIDAAPELIEIAKKRVPEANWLLADMRDFRLDLKFHGILAWNSLFHLSPDEQSHMFSTFKQHALPGTALMFTSGPARGEVMGELGGDPLYHSSLSTKQYANLLKLNGFDVIAHVIEDPECGQHTVWLSRFNVDPP</sequence>
<feature type="domain" description="Methyltransferase" evidence="3">
    <location>
        <begin position="46"/>
        <end position="134"/>
    </location>
</feature>
<dbReference type="Gene3D" id="3.40.50.150">
    <property type="entry name" value="Vaccinia Virus protein VP39"/>
    <property type="match status" value="1"/>
</dbReference>
<reference evidence="4 5" key="1">
    <citation type="submission" date="2023-03" db="EMBL/GenBank/DDBJ databases">
        <title>Roseibium porphyridii sp. nov. and Roseibium rhodosorbium sp. nov. isolated from marine algae, Porphyridium cruentum and Rhodosorus marinus, respectively.</title>
        <authorList>
            <person name="Lee M.W."/>
            <person name="Choi B.J."/>
            <person name="Lee J.K."/>
            <person name="Choi D.G."/>
            <person name="Baek J.H."/>
            <person name="Bayburt H."/>
            <person name="Kim J.M."/>
            <person name="Han D.M."/>
            <person name="Kim K.H."/>
            <person name="Jeon C.O."/>
        </authorList>
    </citation>
    <scope>NUCLEOTIDE SEQUENCE [LARGE SCALE GENOMIC DNA]</scope>
    <source>
        <strain evidence="4 5">KMA01</strain>
    </source>
</reference>
<protein>
    <submittedName>
        <fullName evidence="4">Class I SAM-dependent methyltransferase</fullName>
    </submittedName>
</protein>
<keyword evidence="5" id="KW-1185">Reference proteome</keyword>
<dbReference type="SUPFAM" id="SSF53335">
    <property type="entry name" value="S-adenosyl-L-methionine-dependent methyltransferases"/>
    <property type="match status" value="1"/>
</dbReference>
<proteinExistence type="predicted"/>
<evidence type="ECO:0000256" key="1">
    <source>
        <dbReference type="ARBA" id="ARBA00022603"/>
    </source>
</evidence>
<dbReference type="PANTHER" id="PTHR43861:SF1">
    <property type="entry name" value="TRANS-ACONITATE 2-METHYLTRANSFERASE"/>
    <property type="match status" value="1"/>
</dbReference>
<gene>
    <name evidence="4" type="ORF">K1718_00230</name>
</gene>
<dbReference type="GO" id="GO:0032259">
    <property type="term" value="P:methylation"/>
    <property type="evidence" value="ECO:0007669"/>
    <property type="project" value="UniProtKB-KW"/>
</dbReference>
<dbReference type="GO" id="GO:0008168">
    <property type="term" value="F:methyltransferase activity"/>
    <property type="evidence" value="ECO:0007669"/>
    <property type="project" value="UniProtKB-KW"/>
</dbReference>
<dbReference type="InterPro" id="IPR041698">
    <property type="entry name" value="Methyltransf_25"/>
</dbReference>
<dbReference type="CDD" id="cd02440">
    <property type="entry name" value="AdoMet_MTases"/>
    <property type="match status" value="1"/>
</dbReference>
<organism evidence="4 5">
    <name type="scientific">Roseibium porphyridii</name>
    <dbReference type="NCBI Taxonomy" id="2866279"/>
    <lineage>
        <taxon>Bacteria</taxon>
        <taxon>Pseudomonadati</taxon>
        <taxon>Pseudomonadota</taxon>
        <taxon>Alphaproteobacteria</taxon>
        <taxon>Hyphomicrobiales</taxon>
        <taxon>Stappiaceae</taxon>
        <taxon>Roseibium</taxon>
    </lineage>
</organism>
<dbReference type="InterPro" id="IPR029063">
    <property type="entry name" value="SAM-dependent_MTases_sf"/>
</dbReference>
<accession>A0ABY8FB25</accession>
<keyword evidence="2" id="KW-0808">Transferase</keyword>